<dbReference type="Pfam" id="PF19051">
    <property type="entry name" value="GFO_IDH_MocA_C2"/>
    <property type="match status" value="1"/>
</dbReference>
<dbReference type="InterPro" id="IPR043906">
    <property type="entry name" value="Gfo/Idh/MocA_OxRdtase_bact_C"/>
</dbReference>
<sequence>MSKNNSRREFLKNSAIAAAGISIVPRHVLGGSGFIAPSDKLLVAGIGAGGKGESDIKSFADSGKAEIAFLCDVDDRRAANSRKRFPKAKYYKDYREMLEKEHKNLDAVSVSTPDHNHAIQALAAMQLGKHVYVQKPLAHDVWEARVLTDAAKKYKVVTQMGNQGASNDGPRQAREWYEAGLIGNVHTVYCWTDRPVWPQGIPWPSQAAQIPSELNWDLWLGTAPQKDFVDKLVPFNWRGWWDYGTGALGDMGCHLLELPFSVLGLSYVQDVQASVGSVYVDEFKRGYFPDSCPPSSHATMTFPKAKRTTGPVTLHWMDGGIQPARPEELGPNEVFGDGGNGILLIGDKGKILADTYGENARLLPTSRKENVALKYERVPGAAGGHYAQWVEACIAGYGKKEVSAPFEISGPLTEALLMANLAIRGADLRVDGKYPGRNLKLLWDNQAMKVTNFDIVNQFVKRQYRQGWDVKYTL</sequence>
<name>A0ABW3RM10_9SPHI</name>
<dbReference type="Gene3D" id="3.30.360.10">
    <property type="entry name" value="Dihydrodipicolinate Reductase, domain 2"/>
    <property type="match status" value="1"/>
</dbReference>
<reference evidence="4" key="1">
    <citation type="journal article" date="2019" name="Int. J. Syst. Evol. Microbiol.">
        <title>The Global Catalogue of Microorganisms (GCM) 10K type strain sequencing project: providing services to taxonomists for standard genome sequencing and annotation.</title>
        <authorList>
            <consortium name="The Broad Institute Genomics Platform"/>
            <consortium name="The Broad Institute Genome Sequencing Center for Infectious Disease"/>
            <person name="Wu L."/>
            <person name="Ma J."/>
        </authorList>
    </citation>
    <scope>NUCLEOTIDE SEQUENCE [LARGE SCALE GENOMIC DNA]</scope>
    <source>
        <strain evidence="4">CCUG 52468</strain>
    </source>
</reference>
<dbReference type="EMBL" id="JBHTKY010000016">
    <property type="protein sequence ID" value="MFD1166206.1"/>
    <property type="molecule type" value="Genomic_DNA"/>
</dbReference>
<feature type="domain" description="Gfo/Idh/MocA-like oxidoreductase N-terminal" evidence="1">
    <location>
        <begin position="43"/>
        <end position="161"/>
    </location>
</feature>
<evidence type="ECO:0000259" key="1">
    <source>
        <dbReference type="Pfam" id="PF01408"/>
    </source>
</evidence>
<dbReference type="InterPro" id="IPR050463">
    <property type="entry name" value="Gfo/Idh/MocA_oxidrdct_glycsds"/>
</dbReference>
<dbReference type="SUPFAM" id="SSF51735">
    <property type="entry name" value="NAD(P)-binding Rossmann-fold domains"/>
    <property type="match status" value="1"/>
</dbReference>
<evidence type="ECO:0000259" key="2">
    <source>
        <dbReference type="Pfam" id="PF19051"/>
    </source>
</evidence>
<dbReference type="InterPro" id="IPR000683">
    <property type="entry name" value="Gfo/Idh/MocA-like_OxRdtase_N"/>
</dbReference>
<dbReference type="RefSeq" id="WP_260028739.1">
    <property type="nucleotide sequence ID" value="NZ_JALXMZ010000002.1"/>
</dbReference>
<proteinExistence type="predicted"/>
<dbReference type="InterPro" id="IPR036291">
    <property type="entry name" value="NAD(P)-bd_dom_sf"/>
</dbReference>
<dbReference type="Pfam" id="PF01408">
    <property type="entry name" value="GFO_IDH_MocA"/>
    <property type="match status" value="1"/>
</dbReference>
<feature type="domain" description="Gfo/Idh/MocA-like oxidoreductase bacterial type C-terminal" evidence="2">
    <location>
        <begin position="207"/>
        <end position="257"/>
    </location>
</feature>
<protein>
    <submittedName>
        <fullName evidence="3">Gfo/Idh/MocA family protein</fullName>
    </submittedName>
</protein>
<dbReference type="PROSITE" id="PS51318">
    <property type="entry name" value="TAT"/>
    <property type="match status" value="1"/>
</dbReference>
<organism evidence="3 4">
    <name type="scientific">Sphingobacterium daejeonense</name>
    <dbReference type="NCBI Taxonomy" id="371142"/>
    <lineage>
        <taxon>Bacteria</taxon>
        <taxon>Pseudomonadati</taxon>
        <taxon>Bacteroidota</taxon>
        <taxon>Sphingobacteriia</taxon>
        <taxon>Sphingobacteriales</taxon>
        <taxon>Sphingobacteriaceae</taxon>
        <taxon>Sphingobacterium</taxon>
    </lineage>
</organism>
<gene>
    <name evidence="3" type="ORF">ACFQ2C_11370</name>
</gene>
<accession>A0ABW3RM10</accession>
<dbReference type="SUPFAM" id="SSF55347">
    <property type="entry name" value="Glyceraldehyde-3-phosphate dehydrogenase-like, C-terminal domain"/>
    <property type="match status" value="1"/>
</dbReference>
<comment type="caution">
    <text evidence="3">The sequence shown here is derived from an EMBL/GenBank/DDBJ whole genome shotgun (WGS) entry which is preliminary data.</text>
</comment>
<evidence type="ECO:0000313" key="4">
    <source>
        <dbReference type="Proteomes" id="UP001597205"/>
    </source>
</evidence>
<dbReference type="PANTHER" id="PTHR43818:SF10">
    <property type="entry name" value="NADH-DEPENDENT DEHYDROGENASE-RELATED"/>
    <property type="match status" value="1"/>
</dbReference>
<keyword evidence="4" id="KW-1185">Reference proteome</keyword>
<dbReference type="Gene3D" id="3.40.50.720">
    <property type="entry name" value="NAD(P)-binding Rossmann-like Domain"/>
    <property type="match status" value="1"/>
</dbReference>
<evidence type="ECO:0000313" key="3">
    <source>
        <dbReference type="EMBL" id="MFD1166206.1"/>
    </source>
</evidence>
<dbReference type="PANTHER" id="PTHR43818">
    <property type="entry name" value="BCDNA.GH03377"/>
    <property type="match status" value="1"/>
</dbReference>
<dbReference type="InterPro" id="IPR006311">
    <property type="entry name" value="TAT_signal"/>
</dbReference>
<dbReference type="Proteomes" id="UP001597205">
    <property type="component" value="Unassembled WGS sequence"/>
</dbReference>